<keyword evidence="3" id="KW-1185">Reference proteome</keyword>
<evidence type="ECO:0000256" key="1">
    <source>
        <dbReference type="SAM" id="Phobius"/>
    </source>
</evidence>
<keyword evidence="1" id="KW-1133">Transmembrane helix</keyword>
<keyword evidence="1" id="KW-0812">Transmembrane</keyword>
<organism evidence="2 3">
    <name type="scientific">Aspergillus pseudonomiae</name>
    <dbReference type="NCBI Taxonomy" id="1506151"/>
    <lineage>
        <taxon>Eukaryota</taxon>
        <taxon>Fungi</taxon>
        <taxon>Dikarya</taxon>
        <taxon>Ascomycota</taxon>
        <taxon>Pezizomycotina</taxon>
        <taxon>Eurotiomycetes</taxon>
        <taxon>Eurotiomycetidae</taxon>
        <taxon>Eurotiales</taxon>
        <taxon>Aspergillaceae</taxon>
        <taxon>Aspergillus</taxon>
        <taxon>Aspergillus subgen. Circumdati</taxon>
    </lineage>
</organism>
<proteinExistence type="predicted"/>
<name>A0A5N7D8S7_9EURO</name>
<gene>
    <name evidence="2" type="ORF">BDV37DRAFT_152098</name>
</gene>
<dbReference type="GeneID" id="43663693"/>
<accession>A0A5N7D8S7</accession>
<dbReference type="EMBL" id="ML736783">
    <property type="protein sequence ID" value="KAE8402852.1"/>
    <property type="molecule type" value="Genomic_DNA"/>
</dbReference>
<dbReference type="AlphaFoldDB" id="A0A5N7D8S7"/>
<protein>
    <submittedName>
        <fullName evidence="2">Uncharacterized protein</fullName>
    </submittedName>
</protein>
<evidence type="ECO:0000313" key="2">
    <source>
        <dbReference type="EMBL" id="KAE8402852.1"/>
    </source>
</evidence>
<feature type="transmembrane region" description="Helical" evidence="1">
    <location>
        <begin position="12"/>
        <end position="30"/>
    </location>
</feature>
<sequence>MRLIIDKWPLATVSLIVMRVVYSSVILFAGNWPRSRNSERSDACCDIIFPAWSDFHGLEIGSRYKILRLYSFNEHLPRDQGESYNGWDVTRCD</sequence>
<evidence type="ECO:0000313" key="3">
    <source>
        <dbReference type="Proteomes" id="UP000325579"/>
    </source>
</evidence>
<dbReference type="Proteomes" id="UP000325579">
    <property type="component" value="Unassembled WGS sequence"/>
</dbReference>
<keyword evidence="1" id="KW-0472">Membrane</keyword>
<dbReference type="RefSeq" id="XP_031940171.1">
    <property type="nucleotide sequence ID" value="XM_032079002.1"/>
</dbReference>
<reference evidence="2 3" key="1">
    <citation type="submission" date="2019-04" db="EMBL/GenBank/DDBJ databases">
        <authorList>
            <consortium name="DOE Joint Genome Institute"/>
            <person name="Mondo S."/>
            <person name="Kjaerbolling I."/>
            <person name="Vesth T."/>
            <person name="Frisvad J.C."/>
            <person name="Nybo J.L."/>
            <person name="Theobald S."/>
            <person name="Kildgaard S."/>
            <person name="Isbrandt T."/>
            <person name="Kuo A."/>
            <person name="Sato A."/>
            <person name="Lyhne E.K."/>
            <person name="Kogle M.E."/>
            <person name="Wiebenga A."/>
            <person name="Kun R.S."/>
            <person name="Lubbers R.J."/>
            <person name="Makela M.R."/>
            <person name="Barry K."/>
            <person name="Chovatia M."/>
            <person name="Clum A."/>
            <person name="Daum C."/>
            <person name="Haridas S."/>
            <person name="He G."/>
            <person name="LaButti K."/>
            <person name="Lipzen A."/>
            <person name="Riley R."/>
            <person name="Salamov A."/>
            <person name="Simmons B.A."/>
            <person name="Magnuson J.K."/>
            <person name="Henrissat B."/>
            <person name="Mortensen U.H."/>
            <person name="Larsen T.O."/>
            <person name="Devries R.P."/>
            <person name="Grigoriev I.V."/>
            <person name="Machida M."/>
            <person name="Baker S.E."/>
            <person name="Andersen M.R."/>
            <person name="Cantor M.N."/>
            <person name="Hua S.X."/>
        </authorList>
    </citation>
    <scope>NUCLEOTIDE SEQUENCE [LARGE SCALE GENOMIC DNA]</scope>
    <source>
        <strain evidence="2 3">CBS 119388</strain>
    </source>
</reference>